<reference evidence="3" key="1">
    <citation type="journal article" date="2020" name="Stud. Mycol.">
        <title>101 Dothideomycetes genomes: A test case for predicting lifestyles and emergence of pathogens.</title>
        <authorList>
            <person name="Haridas S."/>
            <person name="Albert R."/>
            <person name="Binder M."/>
            <person name="Bloem J."/>
            <person name="LaButti K."/>
            <person name="Salamov A."/>
            <person name="Andreopoulos B."/>
            <person name="Baker S."/>
            <person name="Barry K."/>
            <person name="Bills G."/>
            <person name="Bluhm B."/>
            <person name="Cannon C."/>
            <person name="Castanera R."/>
            <person name="Culley D."/>
            <person name="Daum C."/>
            <person name="Ezra D."/>
            <person name="Gonzalez J."/>
            <person name="Henrissat B."/>
            <person name="Kuo A."/>
            <person name="Liang C."/>
            <person name="Lipzen A."/>
            <person name="Lutzoni F."/>
            <person name="Magnuson J."/>
            <person name="Mondo S."/>
            <person name="Nolan M."/>
            <person name="Ohm R."/>
            <person name="Pangilinan J."/>
            <person name="Park H.-J."/>
            <person name="Ramirez L."/>
            <person name="Alfaro M."/>
            <person name="Sun H."/>
            <person name="Tritt A."/>
            <person name="Yoshinaga Y."/>
            <person name="Zwiers L.-H."/>
            <person name="Turgeon B."/>
            <person name="Goodwin S."/>
            <person name="Spatafora J."/>
            <person name="Crous P."/>
            <person name="Grigoriev I."/>
        </authorList>
    </citation>
    <scope>NUCLEOTIDE SEQUENCE [LARGE SCALE GENOMIC DNA]</scope>
    <source>
        <strain evidence="3">CBS 304.66</strain>
    </source>
</reference>
<evidence type="ECO:0000313" key="2">
    <source>
        <dbReference type="EMBL" id="KAF2269365.1"/>
    </source>
</evidence>
<evidence type="ECO:0000313" key="3">
    <source>
        <dbReference type="Proteomes" id="UP000800093"/>
    </source>
</evidence>
<organism evidence="2 3">
    <name type="scientific">Lojkania enalia</name>
    <dbReference type="NCBI Taxonomy" id="147567"/>
    <lineage>
        <taxon>Eukaryota</taxon>
        <taxon>Fungi</taxon>
        <taxon>Dikarya</taxon>
        <taxon>Ascomycota</taxon>
        <taxon>Pezizomycotina</taxon>
        <taxon>Dothideomycetes</taxon>
        <taxon>Pleosporomycetidae</taxon>
        <taxon>Pleosporales</taxon>
        <taxon>Pleosporales incertae sedis</taxon>
        <taxon>Lojkania</taxon>
    </lineage>
</organism>
<feature type="compositionally biased region" description="Polar residues" evidence="1">
    <location>
        <begin position="1"/>
        <end position="13"/>
    </location>
</feature>
<dbReference type="Proteomes" id="UP000800093">
    <property type="component" value="Unassembled WGS sequence"/>
</dbReference>
<gene>
    <name evidence="2" type="ORF">CC78DRAFT_574925</name>
</gene>
<sequence>MQATRSPPASGSWTGDDGPAAGNLSSRAMVLAMGMVPIGCERRSQLPDTSPTYLRRRVAVNMLPDLRKPRYWPMTRSPQPSPLRTVPAIQIHRRRLTMAAGPRSMLPWCHAAMLRCAAALLLVTNETHHANCCIRLTSERPAGMRMLAHVCRNRLPGVAPASHEWKNSGYS</sequence>
<comment type="caution">
    <text evidence="2">The sequence shown here is derived from an EMBL/GenBank/DDBJ whole genome shotgun (WGS) entry which is preliminary data.</text>
</comment>
<protein>
    <submittedName>
        <fullName evidence="2">Uncharacterized protein</fullName>
    </submittedName>
</protein>
<proteinExistence type="predicted"/>
<name>A0A9P4TQD3_9PLEO</name>
<evidence type="ECO:0000256" key="1">
    <source>
        <dbReference type="SAM" id="MobiDB-lite"/>
    </source>
</evidence>
<feature type="region of interest" description="Disordered" evidence="1">
    <location>
        <begin position="1"/>
        <end position="20"/>
    </location>
</feature>
<accession>A0A9P4TQD3</accession>
<keyword evidence="3" id="KW-1185">Reference proteome</keyword>
<dbReference type="EMBL" id="ML986582">
    <property type="protein sequence ID" value="KAF2269365.1"/>
    <property type="molecule type" value="Genomic_DNA"/>
</dbReference>
<dbReference type="AlphaFoldDB" id="A0A9P4TQD3"/>